<feature type="region of interest" description="Disordered" evidence="1">
    <location>
        <begin position="249"/>
        <end position="268"/>
    </location>
</feature>
<dbReference type="EMBL" id="BNDW01000117">
    <property type="protein sequence ID" value="GHI27291.1"/>
    <property type="molecule type" value="Genomic_DNA"/>
</dbReference>
<dbReference type="InterPro" id="IPR011989">
    <property type="entry name" value="ARM-like"/>
</dbReference>
<sequence length="741" mass="79663">MLPGIVLGMINNLQSIDWASLGHAYGAADDVPGWLCGMVSPDAEAREKAFGSFYNSALHQGSVYSSTVASVPFLFAMADDPATPDRAEVVALLLSIGREAVDAEEVYAVVCGENGEDSTIYPDTANLMRAHADAFIAYASDPDPRVRRASIEGLGLFLEDAERAVGLLQERLVHESGVAERVLVVQTMADLVLRLPAAAAPARAWFDALADSGSTDADTRLAALAHRARCAPDSIDDRTVPVMIELLRRVTPAPPPEQDPAPDDRRPSRLCACETEAEGNPTVPGHVAAAFDDLERHGRIHAPTTPLLKALHEALGARFDDRKALLTEQLRSADRATRYDATDMARRLIASWRGDHTDLVRLIGDCLQPGDSYTSAAAAEALAALDRLAEPAREALAAYVSNQLTEHRSDAWASPHRGLRRAHQQAVVALAGLRDERALPSLLVALDTGTDAWRAVTVAGRLPQSAAELAPRLISRFTAINPDSGDSYGFGFNSFTVALSQLGDPAAIPALTAALQNAIQHKQSHLAEPILKALASFGPRAEAALDAARRLSEADDLSLRTAALCAVWEIGRCPEEVVPLLDRLLETRCATDAIDLAGRIGPASVPVLPRLRQILDEQLAENARNERNGSSVLNDWWTIIRVASALWEIGGANQTDTVLPVLLAAWKNDDSSAHAVVACLDRMGPAAHPALPQVHAALARPHRYEQLWTGSVALDLEIEHTCRTILMRLQDHAEPTLAEQA</sequence>
<evidence type="ECO:0000256" key="1">
    <source>
        <dbReference type="SAM" id="MobiDB-lite"/>
    </source>
</evidence>
<keyword evidence="3" id="KW-1185">Reference proteome</keyword>
<dbReference type="Gene3D" id="1.25.10.10">
    <property type="entry name" value="Leucine-rich Repeat Variant"/>
    <property type="match status" value="3"/>
</dbReference>
<dbReference type="InterPro" id="IPR016024">
    <property type="entry name" value="ARM-type_fold"/>
</dbReference>
<organism evidence="2 3">
    <name type="scientific">Streptomyces hydrogenans</name>
    <dbReference type="NCBI Taxonomy" id="1873719"/>
    <lineage>
        <taxon>Bacteria</taxon>
        <taxon>Bacillati</taxon>
        <taxon>Actinomycetota</taxon>
        <taxon>Actinomycetes</taxon>
        <taxon>Kitasatosporales</taxon>
        <taxon>Streptomycetaceae</taxon>
        <taxon>Streptomyces</taxon>
    </lineage>
</organism>
<gene>
    <name evidence="2" type="ORF">Shyd_86620</name>
</gene>
<evidence type="ECO:0000313" key="3">
    <source>
        <dbReference type="Proteomes" id="UP001052739"/>
    </source>
</evidence>
<comment type="caution">
    <text evidence="2">The sequence shown here is derived from an EMBL/GenBank/DDBJ whole genome shotgun (WGS) entry which is preliminary data.</text>
</comment>
<dbReference type="Proteomes" id="UP001052739">
    <property type="component" value="Unassembled WGS sequence"/>
</dbReference>
<accession>A0ABQ3PQI7</accession>
<proteinExistence type="predicted"/>
<protein>
    <submittedName>
        <fullName evidence="2">Uncharacterized protein</fullName>
    </submittedName>
</protein>
<name>A0ABQ3PQI7_9ACTN</name>
<evidence type="ECO:0000313" key="2">
    <source>
        <dbReference type="EMBL" id="GHI27291.1"/>
    </source>
</evidence>
<reference evidence="2" key="1">
    <citation type="submission" date="2024-05" db="EMBL/GenBank/DDBJ databases">
        <title>Whole genome shotgun sequence of Streptomyces hydrogenans NBRC 13475.</title>
        <authorList>
            <person name="Komaki H."/>
            <person name="Tamura T."/>
        </authorList>
    </citation>
    <scope>NUCLEOTIDE SEQUENCE</scope>
    <source>
        <strain evidence="2">NBRC 13475</strain>
    </source>
</reference>
<dbReference type="SUPFAM" id="SSF48371">
    <property type="entry name" value="ARM repeat"/>
    <property type="match status" value="1"/>
</dbReference>